<evidence type="ECO:0000256" key="5">
    <source>
        <dbReference type="ARBA" id="ARBA00022514"/>
    </source>
</evidence>
<evidence type="ECO:0000256" key="4">
    <source>
        <dbReference type="ARBA" id="ARBA00018697"/>
    </source>
</evidence>
<proteinExistence type="inferred from homology"/>
<dbReference type="PRINTS" id="PR00693">
    <property type="entry name" value="GMCSFACTOR"/>
</dbReference>
<reference evidence="14" key="2">
    <citation type="submission" date="2025-08" db="UniProtKB">
        <authorList>
            <consortium name="Ensembl"/>
        </authorList>
    </citation>
    <scope>IDENTIFICATION</scope>
    <source>
        <strain evidence="14">Boxer</strain>
    </source>
</reference>
<comment type="function">
    <text evidence="1">Cytokine that stimulates the growth and differentiation of hematopoietic precursor cells from various lineages, including granulocytes, macrophages, eosinophils and erythrocytes.</text>
</comment>
<evidence type="ECO:0000313" key="14">
    <source>
        <dbReference type="Ensembl" id="ENSCAFP00845013458.1"/>
    </source>
</evidence>
<evidence type="ECO:0000256" key="12">
    <source>
        <dbReference type="ARBA" id="ARBA00029601"/>
    </source>
</evidence>
<evidence type="ECO:0000256" key="11">
    <source>
        <dbReference type="ARBA" id="ARBA00025874"/>
    </source>
</evidence>
<dbReference type="GO" id="GO:0006955">
    <property type="term" value="P:immune response"/>
    <property type="evidence" value="ECO:0007669"/>
    <property type="project" value="InterPro"/>
</dbReference>
<feature type="signal peptide" evidence="13">
    <location>
        <begin position="1"/>
        <end position="17"/>
    </location>
</feature>
<keyword evidence="7 13" id="KW-0732">Signal</keyword>
<dbReference type="PROSITE" id="PS00702">
    <property type="entry name" value="GM_CSF"/>
    <property type="match status" value="1"/>
</dbReference>
<dbReference type="GO" id="GO:0005129">
    <property type="term" value="F:granulocyte macrophage colony-stimulating factor receptor binding"/>
    <property type="evidence" value="ECO:0007669"/>
    <property type="project" value="InterPro"/>
</dbReference>
<organism evidence="14 15">
    <name type="scientific">Canis lupus familiaris</name>
    <name type="common">Dog</name>
    <name type="synonym">Canis familiaris</name>
    <dbReference type="NCBI Taxonomy" id="9615"/>
    <lineage>
        <taxon>Eukaryota</taxon>
        <taxon>Metazoa</taxon>
        <taxon>Chordata</taxon>
        <taxon>Craniata</taxon>
        <taxon>Vertebrata</taxon>
        <taxon>Euteleostomi</taxon>
        <taxon>Mammalia</taxon>
        <taxon>Eutheria</taxon>
        <taxon>Laurasiatheria</taxon>
        <taxon>Carnivora</taxon>
        <taxon>Caniformia</taxon>
        <taxon>Canidae</taxon>
        <taxon>Canis</taxon>
    </lineage>
</organism>
<dbReference type="GO" id="GO:0005125">
    <property type="term" value="F:cytokine activity"/>
    <property type="evidence" value="ECO:0007669"/>
    <property type="project" value="UniProtKB-KW"/>
</dbReference>
<keyword evidence="8" id="KW-0339">Growth factor</keyword>
<reference evidence="14" key="1">
    <citation type="submission" date="2020-03" db="EMBL/GenBank/DDBJ databases">
        <title>Long-read based genome assembly of a Labrador retriever dog.</title>
        <authorList>
            <person name="Eory L."/>
            <person name="Zhang W."/>
            <person name="Schoenebeck J."/>
        </authorList>
    </citation>
    <scope>NUCLEOTIDE SEQUENCE [LARGE SCALE GENOMIC DNA]</scope>
    <source>
        <strain evidence="14">Labrador retriever</strain>
    </source>
</reference>
<protein>
    <recommendedName>
        <fullName evidence="4">Granulocyte-macrophage colony-stimulating factor</fullName>
    </recommendedName>
    <alternativeName>
        <fullName evidence="12">Colony-stimulating factor</fullName>
    </alternativeName>
</protein>
<comment type="subunit">
    <text evidence="11">Monomer. The signaling GM-CSF receptor complex is a dodecamer of two head-to-head hexamers of two alpha, two beta, and two ligand subunits.</text>
</comment>
<name>A0A8I3NE62_CANLF</name>
<keyword evidence="6" id="KW-0964">Secreted</keyword>
<evidence type="ECO:0000256" key="2">
    <source>
        <dbReference type="ARBA" id="ARBA00004613"/>
    </source>
</evidence>
<dbReference type="Proteomes" id="UP000805418">
    <property type="component" value="Chromosome 11"/>
</dbReference>
<feature type="chain" id="PRO_5035199540" description="Granulocyte-macrophage colony-stimulating factor" evidence="13">
    <location>
        <begin position="18"/>
        <end position="161"/>
    </location>
</feature>
<dbReference type="Gene3D" id="1.20.1250.10">
    <property type="match status" value="1"/>
</dbReference>
<keyword evidence="10" id="KW-0325">Glycoprotein</keyword>
<evidence type="ECO:0000256" key="8">
    <source>
        <dbReference type="ARBA" id="ARBA00023030"/>
    </source>
</evidence>
<keyword evidence="15" id="KW-1185">Reference proteome</keyword>
<sequence>MWLQNLLFLGTVVCSISAPTRSPTLVTRPSQHVDAIQEALSLLNNSNDVTAVMVSEGGTGPTCLETRLQLYKEGLQGSLTSLKNPLTMMANHYKQHCPPTPESPCATQNINFKSFKENLKDFLFNIPFDCWGKTSQELSTPPRPPVLICTLSSLFSTLSKC</sequence>
<dbReference type="AlphaFoldDB" id="A0A8I3NE62"/>
<reference evidence="14" key="3">
    <citation type="submission" date="2025-09" db="UniProtKB">
        <authorList>
            <consortium name="Ensembl"/>
        </authorList>
    </citation>
    <scope>IDENTIFICATION</scope>
    <source>
        <strain evidence="14">Boxer</strain>
    </source>
</reference>
<evidence type="ECO:0000256" key="3">
    <source>
        <dbReference type="ARBA" id="ARBA00009378"/>
    </source>
</evidence>
<keyword evidence="9" id="KW-1015">Disulfide bond</keyword>
<dbReference type="InterPro" id="IPR000773">
    <property type="entry name" value="GM_colony-stim-fac"/>
</dbReference>
<keyword evidence="5" id="KW-0202">Cytokine</keyword>
<comment type="subcellular location">
    <subcellularLocation>
        <location evidence="2">Secreted</location>
    </subcellularLocation>
</comment>
<evidence type="ECO:0000256" key="7">
    <source>
        <dbReference type="ARBA" id="ARBA00022729"/>
    </source>
</evidence>
<gene>
    <name evidence="14" type="primary">CSF2</name>
</gene>
<dbReference type="GO" id="GO:0008083">
    <property type="term" value="F:growth factor activity"/>
    <property type="evidence" value="ECO:0007669"/>
    <property type="project" value="UniProtKB-KW"/>
</dbReference>
<evidence type="ECO:0000256" key="1">
    <source>
        <dbReference type="ARBA" id="ARBA00003164"/>
    </source>
</evidence>
<evidence type="ECO:0000256" key="10">
    <source>
        <dbReference type="ARBA" id="ARBA00023180"/>
    </source>
</evidence>
<dbReference type="PANTHER" id="PTHR10059">
    <property type="entry name" value="GRANULOCYTE-MACROPHAGE COLONY-STIMULATING FACTOR GM-CSF"/>
    <property type="match status" value="1"/>
</dbReference>
<evidence type="ECO:0000256" key="9">
    <source>
        <dbReference type="ARBA" id="ARBA00023157"/>
    </source>
</evidence>
<dbReference type="OrthoDB" id="9633166at2759"/>
<evidence type="ECO:0000313" key="15">
    <source>
        <dbReference type="Proteomes" id="UP000805418"/>
    </source>
</evidence>
<dbReference type="GO" id="GO:0005615">
    <property type="term" value="C:extracellular space"/>
    <property type="evidence" value="ECO:0007669"/>
    <property type="project" value="UniProtKB-KW"/>
</dbReference>
<dbReference type="Ensembl" id="ENSCAFT00845017268.1">
    <property type="protein sequence ID" value="ENSCAFP00845013458.1"/>
    <property type="gene ID" value="ENSCAFG00845009774.1"/>
</dbReference>
<dbReference type="InterPro" id="IPR009079">
    <property type="entry name" value="4_helix_cytokine-like_core"/>
</dbReference>
<comment type="similarity">
    <text evidence="3">Belongs to the GM-CSF family.</text>
</comment>
<evidence type="ECO:0000256" key="6">
    <source>
        <dbReference type="ARBA" id="ARBA00022525"/>
    </source>
</evidence>
<dbReference type="SUPFAM" id="SSF47266">
    <property type="entry name" value="4-helical cytokines"/>
    <property type="match status" value="1"/>
</dbReference>
<dbReference type="GeneTree" id="ENSGT00390000013425"/>
<accession>A0A8I3NE62</accession>
<dbReference type="PANTHER" id="PTHR10059:SF0">
    <property type="entry name" value="GRANULOCYTE-MACROPHAGE COLONY-STIMULATING FACTOR"/>
    <property type="match status" value="1"/>
</dbReference>
<evidence type="ECO:0000256" key="13">
    <source>
        <dbReference type="SAM" id="SignalP"/>
    </source>
</evidence>
<dbReference type="Pfam" id="PF01109">
    <property type="entry name" value="GM_CSF"/>
    <property type="match status" value="1"/>
</dbReference>
<dbReference type="SMART" id="SM00040">
    <property type="entry name" value="CSF2"/>
    <property type="match status" value="1"/>
</dbReference>